<dbReference type="AlphaFoldDB" id="A0A139KMV3"/>
<dbReference type="PATRIC" id="fig|329854.7.peg.5366"/>
<name>A0A139KMV3_9BACE</name>
<comment type="caution">
    <text evidence="1">The sequence shown here is derived from an EMBL/GenBank/DDBJ whole genome shotgun (WGS) entry which is preliminary data.</text>
</comment>
<dbReference type="Proteomes" id="UP000070319">
    <property type="component" value="Unassembled WGS sequence"/>
</dbReference>
<sequence length="186" mass="20930">MILKLLKYFAQYPQKEGVISMFNNGASQFSQYSALLEYVKGLPEPLMPALENLVFGQSYDDVKRRVNDITGNYLFIDFGEFSSSRDSRNSILDQQKLAATIAMKLTDSADMIEVAIASDITLSLLASLRKKLILDSRAENCPWLDKISDNHDIVPFVSPEFKSIGWTLMFSSSAADLFDTKSSFRE</sequence>
<evidence type="ECO:0000313" key="2">
    <source>
        <dbReference type="Proteomes" id="UP000070319"/>
    </source>
</evidence>
<gene>
    <name evidence="1" type="ORF">HMPREF2531_05294</name>
</gene>
<reference evidence="1 2" key="1">
    <citation type="submission" date="2016-02" db="EMBL/GenBank/DDBJ databases">
        <authorList>
            <person name="Wen L."/>
            <person name="He K."/>
            <person name="Yang H."/>
        </authorList>
    </citation>
    <scope>NUCLEOTIDE SEQUENCE [LARGE SCALE GENOMIC DNA]</scope>
    <source>
        <strain evidence="1 2">KLE1704</strain>
    </source>
</reference>
<protein>
    <submittedName>
        <fullName evidence="1">Uncharacterized protein</fullName>
    </submittedName>
</protein>
<accession>A0A139KMV3</accession>
<dbReference type="EMBL" id="LTDF01000178">
    <property type="protein sequence ID" value="KXT40518.1"/>
    <property type="molecule type" value="Genomic_DNA"/>
</dbReference>
<proteinExistence type="predicted"/>
<evidence type="ECO:0000313" key="1">
    <source>
        <dbReference type="EMBL" id="KXT40518.1"/>
    </source>
</evidence>
<dbReference type="RefSeq" id="WP_061438329.1">
    <property type="nucleotide sequence ID" value="NZ_KQ968742.1"/>
</dbReference>
<organism evidence="1">
    <name type="scientific">Bacteroides intestinalis</name>
    <dbReference type="NCBI Taxonomy" id="329854"/>
    <lineage>
        <taxon>Bacteria</taxon>
        <taxon>Pseudomonadati</taxon>
        <taxon>Bacteroidota</taxon>
        <taxon>Bacteroidia</taxon>
        <taxon>Bacteroidales</taxon>
        <taxon>Bacteroidaceae</taxon>
        <taxon>Bacteroides</taxon>
    </lineage>
</organism>